<reference evidence="1 2" key="1">
    <citation type="submission" date="2024-06" db="EMBL/GenBank/DDBJ databases">
        <title>Genomic Encyclopedia of Type Strains, Phase IV (KMG-IV): sequencing the most valuable type-strain genomes for metagenomic binning, comparative biology and taxonomic classification.</title>
        <authorList>
            <person name="Goeker M."/>
        </authorList>
    </citation>
    <scope>NUCLEOTIDE SEQUENCE [LARGE SCALE GENOMIC DNA]</scope>
    <source>
        <strain evidence="1 2">DSM 21331</strain>
    </source>
</reference>
<proteinExistence type="predicted"/>
<dbReference type="Gene3D" id="1.10.260.40">
    <property type="entry name" value="lambda repressor-like DNA-binding domains"/>
    <property type="match status" value="1"/>
</dbReference>
<dbReference type="InterPro" id="IPR010982">
    <property type="entry name" value="Lambda_DNA-bd_dom_sf"/>
</dbReference>
<dbReference type="SUPFAM" id="SSF47413">
    <property type="entry name" value="lambda repressor-like DNA-binding domains"/>
    <property type="match status" value="1"/>
</dbReference>
<keyword evidence="2" id="KW-1185">Reference proteome</keyword>
<accession>A0ABV2LAC4</accession>
<organism evidence="1 2">
    <name type="scientific">Methylobacterium goesingense</name>
    <dbReference type="NCBI Taxonomy" id="243690"/>
    <lineage>
        <taxon>Bacteria</taxon>
        <taxon>Pseudomonadati</taxon>
        <taxon>Pseudomonadota</taxon>
        <taxon>Alphaproteobacteria</taxon>
        <taxon>Hyphomicrobiales</taxon>
        <taxon>Methylobacteriaceae</taxon>
        <taxon>Methylobacterium</taxon>
    </lineage>
</organism>
<dbReference type="EMBL" id="JBEPMM010000018">
    <property type="protein sequence ID" value="MET3694796.1"/>
    <property type="molecule type" value="Genomic_DNA"/>
</dbReference>
<dbReference type="Proteomes" id="UP001549145">
    <property type="component" value="Unassembled WGS sequence"/>
</dbReference>
<dbReference type="RefSeq" id="WP_238281644.1">
    <property type="nucleotide sequence ID" value="NZ_BPQL01000131.1"/>
</dbReference>
<name>A0ABV2LAC4_9HYPH</name>
<sequence>MLRSAAQAQEPGRAHRRPAPSLTAFEVVAAVSGPHLRGARALLGWAMSDLAAVSGLSLSTIRRLEQNVQAVGLRSRRVAVDALEGGGVRFLKLHDGTVALADVANRSADAAVTPF</sequence>
<evidence type="ECO:0000313" key="2">
    <source>
        <dbReference type="Proteomes" id="UP001549145"/>
    </source>
</evidence>
<evidence type="ECO:0000313" key="1">
    <source>
        <dbReference type="EMBL" id="MET3694796.1"/>
    </source>
</evidence>
<comment type="caution">
    <text evidence="1">The sequence shown here is derived from an EMBL/GenBank/DDBJ whole genome shotgun (WGS) entry which is preliminary data.</text>
</comment>
<evidence type="ECO:0008006" key="3">
    <source>
        <dbReference type="Google" id="ProtNLM"/>
    </source>
</evidence>
<protein>
    <recommendedName>
        <fullName evidence="3">Helix-turn-helix domain-containing protein</fullName>
    </recommendedName>
</protein>
<gene>
    <name evidence="1" type="ORF">ABID43_004359</name>
</gene>